<gene>
    <name evidence="1" type="ORF">CTRU02_206295</name>
</gene>
<dbReference type="EMBL" id="VUJX02000003">
    <property type="protein sequence ID" value="KAL0939685.1"/>
    <property type="molecule type" value="Genomic_DNA"/>
</dbReference>
<protein>
    <submittedName>
        <fullName evidence="1">Uncharacterized protein</fullName>
    </submittedName>
</protein>
<name>A0ACC3Z6I4_COLTU</name>
<accession>A0ACC3Z6I4</accession>
<sequence>MAMVSDSEGERRSTAFSLSSFTAKDYASIVGWTTLAKASFASLVVLVNTPQILFSALYFLYNALLSSFLQASDWNDFSREHQTLRVTRPERGLNSLQRSAYWLQIPPKYAIPLLLFGGTSHWLISQAFFLSKISFFSYQGKPATSLGRMGFGRENSDRDGELLVANYSSLYLMLSLILAVLALVALFLISRVRLAGNMVLQSGCSVAIAAACQHAQRRGEKQALNKSGNYDYQETEETGGCGENEADEWTQPLMWGEIKRTVRGVTGSEERLFVGLTAGLAEEPVAGRMYS</sequence>
<reference evidence="1 2" key="1">
    <citation type="journal article" date="2020" name="Phytopathology">
        <title>Genome Sequence Resources of Colletotrichum truncatum, C. plurivorum, C. musicola, and C. sojae: Four Species Pathogenic to Soybean (Glycine max).</title>
        <authorList>
            <person name="Rogerio F."/>
            <person name="Boufleur T.R."/>
            <person name="Ciampi-Guillardi M."/>
            <person name="Sukno S.A."/>
            <person name="Thon M.R."/>
            <person name="Massola Junior N.S."/>
            <person name="Baroncelli R."/>
        </authorList>
    </citation>
    <scope>NUCLEOTIDE SEQUENCE [LARGE SCALE GENOMIC DNA]</scope>
    <source>
        <strain evidence="1 2">CMES1059</strain>
    </source>
</reference>
<evidence type="ECO:0000313" key="2">
    <source>
        <dbReference type="Proteomes" id="UP000805649"/>
    </source>
</evidence>
<dbReference type="Proteomes" id="UP000805649">
    <property type="component" value="Unassembled WGS sequence"/>
</dbReference>
<comment type="caution">
    <text evidence="1">The sequence shown here is derived from an EMBL/GenBank/DDBJ whole genome shotgun (WGS) entry which is preliminary data.</text>
</comment>
<keyword evidence="2" id="KW-1185">Reference proteome</keyword>
<proteinExistence type="predicted"/>
<organism evidence="1 2">
    <name type="scientific">Colletotrichum truncatum</name>
    <name type="common">Anthracnose fungus</name>
    <name type="synonym">Colletotrichum capsici</name>
    <dbReference type="NCBI Taxonomy" id="5467"/>
    <lineage>
        <taxon>Eukaryota</taxon>
        <taxon>Fungi</taxon>
        <taxon>Dikarya</taxon>
        <taxon>Ascomycota</taxon>
        <taxon>Pezizomycotina</taxon>
        <taxon>Sordariomycetes</taxon>
        <taxon>Hypocreomycetidae</taxon>
        <taxon>Glomerellales</taxon>
        <taxon>Glomerellaceae</taxon>
        <taxon>Colletotrichum</taxon>
        <taxon>Colletotrichum truncatum species complex</taxon>
    </lineage>
</organism>
<evidence type="ECO:0000313" key="1">
    <source>
        <dbReference type="EMBL" id="KAL0939685.1"/>
    </source>
</evidence>